<reference evidence="2" key="1">
    <citation type="journal article" date="2015" name="Proc. Natl. Acad. Sci. U.S.A.">
        <title>Networks of energetic and metabolic interactions define dynamics in microbial communities.</title>
        <authorList>
            <person name="Embree M."/>
            <person name="Liu J.K."/>
            <person name="Al-Bassam M.M."/>
            <person name="Zengler K."/>
        </authorList>
    </citation>
    <scope>NUCLEOTIDE SEQUENCE</scope>
</reference>
<dbReference type="EMBL" id="LNQE01001568">
    <property type="protein sequence ID" value="KUG15300.1"/>
    <property type="molecule type" value="Genomic_DNA"/>
</dbReference>
<organism evidence="2">
    <name type="scientific">hydrocarbon metagenome</name>
    <dbReference type="NCBI Taxonomy" id="938273"/>
    <lineage>
        <taxon>unclassified sequences</taxon>
        <taxon>metagenomes</taxon>
        <taxon>ecological metagenomes</taxon>
    </lineage>
</organism>
<dbReference type="AlphaFoldDB" id="A0A0W8F323"/>
<evidence type="ECO:0000313" key="2">
    <source>
        <dbReference type="EMBL" id="KUG15300.1"/>
    </source>
</evidence>
<feature type="compositionally biased region" description="Basic and acidic residues" evidence="1">
    <location>
        <begin position="61"/>
        <end position="72"/>
    </location>
</feature>
<accession>A0A0W8F323</accession>
<proteinExistence type="predicted"/>
<feature type="region of interest" description="Disordered" evidence="1">
    <location>
        <begin position="28"/>
        <end position="72"/>
    </location>
</feature>
<sequence>MHPIGLIKDRSRTLVQASHVACRSLYPGEDGYQGTVNPGPGDPHPHSRFISSGTRALLPENKNDAIRSRLDA</sequence>
<comment type="caution">
    <text evidence="2">The sequence shown here is derived from an EMBL/GenBank/DDBJ whole genome shotgun (WGS) entry which is preliminary data.</text>
</comment>
<protein>
    <submittedName>
        <fullName evidence="2">Uncharacterized protein</fullName>
    </submittedName>
</protein>
<evidence type="ECO:0000256" key="1">
    <source>
        <dbReference type="SAM" id="MobiDB-lite"/>
    </source>
</evidence>
<name>A0A0W8F323_9ZZZZ</name>
<gene>
    <name evidence="2" type="ORF">ASZ90_015053</name>
</gene>